<evidence type="ECO:0000313" key="2">
    <source>
        <dbReference type="EMBL" id="UUY01809.1"/>
    </source>
</evidence>
<reference evidence="3" key="1">
    <citation type="submission" date="2021-11" db="EMBL/GenBank/DDBJ databases">
        <title>Cultivation dependent microbiological survey of springs from the worlds oldest radium mine currently devoted to the extraction of radon-saturated water.</title>
        <authorList>
            <person name="Kapinusova G."/>
            <person name="Smrhova T."/>
            <person name="Strejcek M."/>
            <person name="Suman J."/>
            <person name="Jani K."/>
            <person name="Pajer P."/>
            <person name="Uhlik O."/>
        </authorList>
    </citation>
    <scope>NUCLEOTIDE SEQUENCE [LARGE SCALE GENOMIC DNA]</scope>
    <source>
        <strain evidence="3">J379</strain>
    </source>
</reference>
<dbReference type="SUPFAM" id="SSF52540">
    <property type="entry name" value="P-loop containing nucleoside triphosphate hydrolases"/>
    <property type="match status" value="1"/>
</dbReference>
<dbReference type="InterPro" id="IPR027417">
    <property type="entry name" value="P-loop_NTPase"/>
</dbReference>
<sequence>MNGELIPALVAAGGGTALLGGIAWHEHSRERAMRASRVPRALRFPAASQEKDALALLGGLTGLGRECELVLDVIADSRGIRHVIHVPSARVQSIESYLDSALSGGRLDELPDALGPRRGRSVAFAPPTLTLLRTDEAAATSRALLATMARLGEGERMRLSWAIRPGHVAPIPKVPVKDAAPFQRLEHQALLRRSGEAGFLVAGLLTVSASPERARELSDHVLSVIRGRRSVGPGVLVRRRRGRSAELPSTYGQRGWLSSTELLPLLAWPLGDDVIPGVEPGVSRRLLVPASVTTEGRRLFVGRDARGDRPVALTAEAARHHSLYVGPSGVGKSVLLARGILSDIAGGYGGILIDPKQDLAADVLDRIRPEDAERIVVLEPGKPGPVPGLDLFSSGDPDLRADVILGALGAIFRDHWGPRTESYLRLGLATLSVQPRPVLTDWMRLFADAGYRRSAVARLHDPLLKMEWARFESLSAAEQAQHIAAPVNRLVSLLSRPALRNVLAQEQPKLDIPGLLAARKWLIVSLSPGSLGEPATRLLGAVIMYAAWSAIEQRASLPPMQRHPVFLAVDELQTLSSLPFGLEFLLERARGLGCGVTVATQGLRRLPGDMRASLLTNAATLVAFRQSHDEAERLARELPGVTAADLKALRPFEVAARVASGAGSAVSVVTGTTEPPMEATGMAGRIRELSAGRYGGVATDLAAPPVDADVSPEADLGQIGRVQ</sequence>
<dbReference type="EMBL" id="CP088295">
    <property type="protein sequence ID" value="UUY01809.1"/>
    <property type="molecule type" value="Genomic_DNA"/>
</dbReference>
<keyword evidence="1" id="KW-1133">Transmembrane helix</keyword>
<proteinExistence type="predicted"/>
<accession>A0ABY5PAV5</accession>
<dbReference type="CDD" id="cd01127">
    <property type="entry name" value="TrwB_TraG_TraD_VirD4"/>
    <property type="match status" value="1"/>
</dbReference>
<feature type="transmembrane region" description="Helical" evidence="1">
    <location>
        <begin position="6"/>
        <end position="24"/>
    </location>
</feature>
<evidence type="ECO:0008006" key="4">
    <source>
        <dbReference type="Google" id="ProtNLM"/>
    </source>
</evidence>
<dbReference type="PANTHER" id="PTHR30121">
    <property type="entry name" value="UNCHARACTERIZED PROTEIN YJGR-RELATED"/>
    <property type="match status" value="1"/>
</dbReference>
<evidence type="ECO:0000256" key="1">
    <source>
        <dbReference type="SAM" id="Phobius"/>
    </source>
</evidence>
<name>A0ABY5PAV5_9ACTN</name>
<dbReference type="Proteomes" id="UP001058860">
    <property type="component" value="Chromosome"/>
</dbReference>
<gene>
    <name evidence="2" type="ORF">LRS13_13855</name>
</gene>
<dbReference type="InterPro" id="IPR051162">
    <property type="entry name" value="T4SS_component"/>
</dbReference>
<dbReference type="RefSeq" id="WP_353862357.1">
    <property type="nucleotide sequence ID" value="NZ_CP088295.1"/>
</dbReference>
<keyword evidence="1" id="KW-0472">Membrane</keyword>
<protein>
    <recommendedName>
        <fullName evidence="4">Type IV secretion system coupling protein TraD DNA-binding domain-containing protein</fullName>
    </recommendedName>
</protein>
<keyword evidence="1" id="KW-0812">Transmembrane</keyword>
<keyword evidence="3" id="KW-1185">Reference proteome</keyword>
<organism evidence="2 3">
    <name type="scientific">Svornostia abyssi</name>
    <dbReference type="NCBI Taxonomy" id="2898438"/>
    <lineage>
        <taxon>Bacteria</taxon>
        <taxon>Bacillati</taxon>
        <taxon>Actinomycetota</taxon>
        <taxon>Thermoleophilia</taxon>
        <taxon>Solirubrobacterales</taxon>
        <taxon>Baekduiaceae</taxon>
        <taxon>Svornostia</taxon>
    </lineage>
</organism>
<evidence type="ECO:0000313" key="3">
    <source>
        <dbReference type="Proteomes" id="UP001058860"/>
    </source>
</evidence>
<dbReference type="PANTHER" id="PTHR30121:SF6">
    <property type="entry name" value="SLR6007 PROTEIN"/>
    <property type="match status" value="1"/>
</dbReference>
<dbReference type="Gene3D" id="3.40.50.300">
    <property type="entry name" value="P-loop containing nucleotide triphosphate hydrolases"/>
    <property type="match status" value="2"/>
</dbReference>